<organism evidence="3 4">
    <name type="scientific">Cohnella herbarum</name>
    <dbReference type="NCBI Taxonomy" id="2728023"/>
    <lineage>
        <taxon>Bacteria</taxon>
        <taxon>Bacillati</taxon>
        <taxon>Bacillota</taxon>
        <taxon>Bacilli</taxon>
        <taxon>Bacillales</taxon>
        <taxon>Paenibacillaceae</taxon>
        <taxon>Cohnella</taxon>
    </lineage>
</organism>
<dbReference type="Proteomes" id="UP000502248">
    <property type="component" value="Chromosome"/>
</dbReference>
<dbReference type="SUPFAM" id="SSF53448">
    <property type="entry name" value="Nucleotide-diphospho-sugar transferases"/>
    <property type="match status" value="1"/>
</dbReference>
<evidence type="ECO:0000259" key="1">
    <source>
        <dbReference type="Pfam" id="PF00483"/>
    </source>
</evidence>
<accession>A0A7Z2ZNM7</accession>
<dbReference type="PANTHER" id="PTHR46390">
    <property type="entry name" value="MANNOSE-1-PHOSPHATE GUANYLYLTRANSFERASE"/>
    <property type="match status" value="1"/>
</dbReference>
<keyword evidence="3" id="KW-0548">Nucleotidyltransferase</keyword>
<dbReference type="PANTHER" id="PTHR46390:SF1">
    <property type="entry name" value="MANNOSE-1-PHOSPHATE GUANYLYLTRANSFERASE"/>
    <property type="match status" value="1"/>
</dbReference>
<dbReference type="GO" id="GO:0005976">
    <property type="term" value="P:polysaccharide metabolic process"/>
    <property type="evidence" value="ECO:0007669"/>
    <property type="project" value="InterPro"/>
</dbReference>
<dbReference type="RefSeq" id="WP_169281472.1">
    <property type="nucleotide sequence ID" value="NZ_CP051680.1"/>
</dbReference>
<dbReference type="KEGG" id="cheb:HH215_19870"/>
<dbReference type="GO" id="GO:0009298">
    <property type="term" value="P:GDP-mannose biosynthetic process"/>
    <property type="evidence" value="ECO:0007669"/>
    <property type="project" value="TreeGrafter"/>
</dbReference>
<dbReference type="InterPro" id="IPR005835">
    <property type="entry name" value="NTP_transferase_dom"/>
</dbReference>
<dbReference type="SUPFAM" id="SSF51182">
    <property type="entry name" value="RmlC-like cupins"/>
    <property type="match status" value="1"/>
</dbReference>
<dbReference type="Pfam" id="PF00483">
    <property type="entry name" value="NTP_transferase"/>
    <property type="match status" value="1"/>
</dbReference>
<dbReference type="InterPro" id="IPR014710">
    <property type="entry name" value="RmlC-like_jellyroll"/>
</dbReference>
<dbReference type="CDD" id="cd02213">
    <property type="entry name" value="cupin_PMI_typeII_C"/>
    <property type="match status" value="1"/>
</dbReference>
<dbReference type="InterPro" id="IPR001538">
    <property type="entry name" value="Man6P_isomerase-2_C"/>
</dbReference>
<dbReference type="Gene3D" id="3.90.550.10">
    <property type="entry name" value="Spore Coat Polysaccharide Biosynthesis Protein SpsA, Chain A"/>
    <property type="match status" value="1"/>
</dbReference>
<dbReference type="Gene3D" id="2.60.120.10">
    <property type="entry name" value="Jelly Rolls"/>
    <property type="match status" value="1"/>
</dbReference>
<protein>
    <submittedName>
        <fullName evidence="3">Mannose-1-phosphate guanylyltransferase</fullName>
    </submittedName>
</protein>
<gene>
    <name evidence="3" type="ORF">HH215_19870</name>
</gene>
<evidence type="ECO:0000259" key="2">
    <source>
        <dbReference type="Pfam" id="PF01050"/>
    </source>
</evidence>
<dbReference type="Pfam" id="PF01050">
    <property type="entry name" value="MannoseP_isomer"/>
    <property type="match status" value="1"/>
</dbReference>
<dbReference type="InterPro" id="IPR029044">
    <property type="entry name" value="Nucleotide-diphossugar_trans"/>
</dbReference>
<feature type="domain" description="Nucleotidyl transferase" evidence="1">
    <location>
        <begin position="4"/>
        <end position="268"/>
    </location>
</feature>
<dbReference type="GO" id="GO:0004475">
    <property type="term" value="F:mannose-1-phosphate guanylyltransferase (GTP) activity"/>
    <property type="evidence" value="ECO:0007669"/>
    <property type="project" value="TreeGrafter"/>
</dbReference>
<sequence length="462" mass="52620">MKLILLSGGSGKRLWPLSNDARSKQFLKVLDDGEGGMESMVQRVWRQLSSFGLDRISYIASNKIQTDMLRSQLGSEVPIILEPERRDTFPAIALAVLYLKDIEKIDSEEIICVLPVDPFVDYSYFQKILEMNEVLNSSTADLALLGVKPSHPSENYGYIVPVEGESTSNYSKVKYFVEKPEERLASELIASQSLWNCGVFAFRQKFLLNVLHCKGIKLDYQWISDNYNSLPKISFDFEVVEKTENIVVLPYEGSWKDLGTWVALSEEFRKPVLGKGGLSNDCVNTHIINELDIPIKVMGITNAIVAASPDGILVADKDASSRLKLMISDIQQRPMYEERLWGWYRILDYAKNDSGHEVLTKRIGIHKGKNLSYQVHYDRTEIWTVYTGNGECVINEVRRLVSPGFSITITPGTRHAIKAISDLELIEVQMGRELIEEDIHREFMDWDQIIQRVELDHAIRPL</sequence>
<evidence type="ECO:0000313" key="3">
    <source>
        <dbReference type="EMBL" id="QJD85207.1"/>
    </source>
</evidence>
<keyword evidence="4" id="KW-1185">Reference proteome</keyword>
<feature type="domain" description="Mannose-6-phosphate isomerase type II C-terminal" evidence="2">
    <location>
        <begin position="339"/>
        <end position="441"/>
    </location>
</feature>
<evidence type="ECO:0000313" key="4">
    <source>
        <dbReference type="Proteomes" id="UP000502248"/>
    </source>
</evidence>
<dbReference type="AlphaFoldDB" id="A0A7Z2ZNM7"/>
<name>A0A7Z2ZNM7_9BACL</name>
<proteinExistence type="predicted"/>
<keyword evidence="3" id="KW-0808">Transferase</keyword>
<dbReference type="InterPro" id="IPR051161">
    <property type="entry name" value="Mannose-6P_isomerase_type2"/>
</dbReference>
<dbReference type="InterPro" id="IPR011051">
    <property type="entry name" value="RmlC_Cupin_sf"/>
</dbReference>
<reference evidence="3 4" key="1">
    <citation type="submission" date="2020-04" db="EMBL/GenBank/DDBJ databases">
        <title>Genome sequencing of novel species.</title>
        <authorList>
            <person name="Heo J."/>
            <person name="Kim S.-J."/>
            <person name="Kim J.-S."/>
            <person name="Hong S.-B."/>
            <person name="Kwon S.-W."/>
        </authorList>
    </citation>
    <scope>NUCLEOTIDE SEQUENCE [LARGE SCALE GENOMIC DNA]</scope>
    <source>
        <strain evidence="3 4">MFER-1</strain>
    </source>
</reference>
<dbReference type="EMBL" id="CP051680">
    <property type="protein sequence ID" value="QJD85207.1"/>
    <property type="molecule type" value="Genomic_DNA"/>
</dbReference>